<evidence type="ECO:0000313" key="1">
    <source>
        <dbReference type="EMBL" id="MBJ6727491.1"/>
    </source>
</evidence>
<dbReference type="PANTHER" id="PTHR42935:SF1">
    <property type="entry name" value="SLR0930 PROTEIN"/>
    <property type="match status" value="1"/>
</dbReference>
<organism evidence="1 2">
    <name type="scientific">Geomesophilobacter sediminis</name>
    <dbReference type="NCBI Taxonomy" id="2798584"/>
    <lineage>
        <taxon>Bacteria</taxon>
        <taxon>Pseudomonadati</taxon>
        <taxon>Thermodesulfobacteriota</taxon>
        <taxon>Desulfuromonadia</taxon>
        <taxon>Geobacterales</taxon>
        <taxon>Geobacteraceae</taxon>
        <taxon>Geomesophilobacter</taxon>
    </lineage>
</organism>
<dbReference type="GO" id="GO:0005524">
    <property type="term" value="F:ATP binding"/>
    <property type="evidence" value="ECO:0007669"/>
    <property type="project" value="UniProtKB-KW"/>
</dbReference>
<dbReference type="AlphaFoldDB" id="A0A8J7SAW7"/>
<sequence>MSELPQAFTYTIERLDRVLQRVEHLLDGVDPVTAPDPVIFDRYYAFRWEGRGRGGALIPITHPHLFDLDTLVGVDYAKEALVRNTAQFVAGFPANNVLLWGERGTGKSSCIKGLLPRFGAKGLRIIEVQRSDLKHLPLIMAQVRHAGYRFILFCDDLSFAEGDTSYQELKVLLDGGLEARPDHLVVYATSNRRHLMPERMTDNLRNEPGAEIHPEEAVSDKLALADRFGLNLSFTPFNQQTYLMIVERYAEAAGLDIDPETLRKQAIIWALEKGQRSGRAAKQFVDDLAGRHLLGGNAD</sequence>
<dbReference type="InterPro" id="IPR008533">
    <property type="entry name" value="DUF815"/>
</dbReference>
<dbReference type="PANTHER" id="PTHR42935">
    <property type="entry name" value="SLR0930 PROTEIN"/>
    <property type="match status" value="1"/>
</dbReference>
<dbReference type="SUPFAM" id="SSF52540">
    <property type="entry name" value="P-loop containing nucleoside triphosphate hydrolases"/>
    <property type="match status" value="1"/>
</dbReference>
<dbReference type="Proteomes" id="UP000636888">
    <property type="component" value="Unassembled WGS sequence"/>
</dbReference>
<dbReference type="Pfam" id="PF05673">
    <property type="entry name" value="DUF815"/>
    <property type="match status" value="1"/>
</dbReference>
<comment type="caution">
    <text evidence="1">The sequence shown here is derived from an EMBL/GenBank/DDBJ whole genome shotgun (WGS) entry which is preliminary data.</text>
</comment>
<protein>
    <submittedName>
        <fullName evidence="1">ATP-binding protein</fullName>
    </submittedName>
</protein>
<keyword evidence="1" id="KW-0067">ATP-binding</keyword>
<dbReference type="CDD" id="cd00009">
    <property type="entry name" value="AAA"/>
    <property type="match status" value="1"/>
</dbReference>
<dbReference type="InterPro" id="IPR027417">
    <property type="entry name" value="P-loop_NTPase"/>
</dbReference>
<gene>
    <name evidence="1" type="ORF">JFN93_22480</name>
</gene>
<keyword evidence="1" id="KW-0547">Nucleotide-binding</keyword>
<dbReference type="RefSeq" id="WP_199386631.1">
    <property type="nucleotide sequence ID" value="NZ_JAEMHM010000024.1"/>
</dbReference>
<keyword evidence="2" id="KW-1185">Reference proteome</keyword>
<evidence type="ECO:0000313" key="2">
    <source>
        <dbReference type="Proteomes" id="UP000636888"/>
    </source>
</evidence>
<dbReference type="EMBL" id="JAEMHM010000024">
    <property type="protein sequence ID" value="MBJ6727491.1"/>
    <property type="molecule type" value="Genomic_DNA"/>
</dbReference>
<dbReference type="Gene3D" id="3.40.50.300">
    <property type="entry name" value="P-loop containing nucleotide triphosphate hydrolases"/>
    <property type="match status" value="1"/>
</dbReference>
<proteinExistence type="predicted"/>
<accession>A0A8J7SAW7</accession>
<reference evidence="1" key="1">
    <citation type="submission" date="2020-12" db="EMBL/GenBank/DDBJ databases">
        <title>Geomonas sp. Red875, isolated from river sediment.</title>
        <authorList>
            <person name="Xu Z."/>
            <person name="Zhang Z."/>
            <person name="Masuda Y."/>
            <person name="Itoh H."/>
            <person name="Senoo K."/>
        </authorList>
    </citation>
    <scope>NUCLEOTIDE SEQUENCE</scope>
    <source>
        <strain evidence="1">Red875</strain>
    </source>
</reference>
<name>A0A8J7SAW7_9BACT</name>